<keyword evidence="2" id="KW-1185">Reference proteome</keyword>
<dbReference type="EMBL" id="CP109109">
    <property type="protein sequence ID" value="WSC02733.1"/>
    <property type="molecule type" value="Genomic_DNA"/>
</dbReference>
<reference evidence="1" key="1">
    <citation type="submission" date="2022-10" db="EMBL/GenBank/DDBJ databases">
        <title>The complete genomes of actinobacterial strains from the NBC collection.</title>
        <authorList>
            <person name="Joergensen T.S."/>
            <person name="Alvarez Arevalo M."/>
            <person name="Sterndorff E.B."/>
            <person name="Faurdal D."/>
            <person name="Vuksanovic O."/>
            <person name="Mourched A.-S."/>
            <person name="Charusanti P."/>
            <person name="Shaw S."/>
            <person name="Blin K."/>
            <person name="Weber T."/>
        </authorList>
    </citation>
    <scope>NUCLEOTIDE SEQUENCE</scope>
    <source>
        <strain evidence="1">NBC 01771</strain>
    </source>
</reference>
<sequence length="48" mass="5356">MRHRACGEREDDGGRLIFHVFAALAEFIRELIGDGTKLLCGVLNSVLR</sequence>
<protein>
    <submittedName>
        <fullName evidence="1">Uncharacterized protein</fullName>
    </submittedName>
</protein>
<organism evidence="1 2">
    <name type="scientific">Streptomyces scopuliridis</name>
    <dbReference type="NCBI Taxonomy" id="452529"/>
    <lineage>
        <taxon>Bacteria</taxon>
        <taxon>Bacillati</taxon>
        <taxon>Actinomycetota</taxon>
        <taxon>Actinomycetes</taxon>
        <taxon>Kitasatosporales</taxon>
        <taxon>Streptomycetaceae</taxon>
        <taxon>Streptomyces</taxon>
    </lineage>
</organism>
<accession>A0ACD4ZWR5</accession>
<proteinExistence type="predicted"/>
<evidence type="ECO:0000313" key="1">
    <source>
        <dbReference type="EMBL" id="WSC02733.1"/>
    </source>
</evidence>
<dbReference type="Proteomes" id="UP001348369">
    <property type="component" value="Chromosome"/>
</dbReference>
<gene>
    <name evidence="1" type="ORF">OG835_40925</name>
</gene>
<name>A0ACD4ZWR5_9ACTN</name>
<evidence type="ECO:0000313" key="2">
    <source>
        <dbReference type="Proteomes" id="UP001348369"/>
    </source>
</evidence>